<comment type="caution">
    <text evidence="3">The sequence shown here is derived from an EMBL/GenBank/DDBJ whole genome shotgun (WGS) entry which is preliminary data.</text>
</comment>
<name>A0A5J4VGZ6_9EUKA</name>
<dbReference type="Pfam" id="PF02493">
    <property type="entry name" value="MORN"/>
    <property type="match status" value="2"/>
</dbReference>
<dbReference type="SMART" id="SM00698">
    <property type="entry name" value="MORN"/>
    <property type="match status" value="2"/>
</dbReference>
<evidence type="ECO:0000256" key="1">
    <source>
        <dbReference type="ARBA" id="ARBA00022737"/>
    </source>
</evidence>
<dbReference type="PANTHER" id="PTHR43215:SF14">
    <property type="entry name" value="RADIAL SPOKE HEAD 1 HOMOLOG"/>
    <property type="match status" value="1"/>
</dbReference>
<dbReference type="Gene3D" id="2.20.110.10">
    <property type="entry name" value="Histone H3 K4-specific methyltransferase SET7/9 N-terminal domain"/>
    <property type="match status" value="1"/>
</dbReference>
<keyword evidence="2" id="KW-0175">Coiled coil</keyword>
<keyword evidence="1" id="KW-0677">Repeat</keyword>
<dbReference type="PANTHER" id="PTHR43215">
    <property type="entry name" value="RADIAL SPOKE HEAD 1 HOMOLOG"/>
    <property type="match status" value="1"/>
</dbReference>
<dbReference type="OrthoDB" id="300500at2759"/>
<dbReference type="Proteomes" id="UP000324800">
    <property type="component" value="Unassembled WGS sequence"/>
</dbReference>
<protein>
    <submittedName>
        <fullName evidence="3">Uncharacterized protein</fullName>
    </submittedName>
</protein>
<dbReference type="InterPro" id="IPR003409">
    <property type="entry name" value="MORN"/>
</dbReference>
<sequence length="313" mass="36457">MANLQVEITEEQTIDVLFAEFSRIKSALQDIQTQIGRASSYQEDKRLDEEVINYEKQIENPFTDYQKLIKKALQRDKLERLRDAIVETRQKIGFLRIRIFRDGISVTIFGDRIGINENIQENNIQKLEIGHFTAGKLQGHGLIIDILNNLYIGGVRDGLEHGKGIERYANGDVYEGYFENDNYHGKGILKYTVGLALKGEFKENKFSGEAIQQHTKQTLYEMSIDKFEDALEKYSKIYQETSGNPNETDQTELADTISEIIERILRICGVIPQEKPEPEPERRPLTFHKREERRERIIEWTRLDSSSRRRSKE</sequence>
<dbReference type="EMBL" id="SNRW01007103">
    <property type="protein sequence ID" value="KAA6381832.1"/>
    <property type="molecule type" value="Genomic_DNA"/>
</dbReference>
<evidence type="ECO:0000313" key="3">
    <source>
        <dbReference type="EMBL" id="KAA6381832.1"/>
    </source>
</evidence>
<evidence type="ECO:0000256" key="2">
    <source>
        <dbReference type="SAM" id="Coils"/>
    </source>
</evidence>
<proteinExistence type="predicted"/>
<accession>A0A5J4VGZ6</accession>
<organism evidence="3 4">
    <name type="scientific">Streblomastix strix</name>
    <dbReference type="NCBI Taxonomy" id="222440"/>
    <lineage>
        <taxon>Eukaryota</taxon>
        <taxon>Metamonada</taxon>
        <taxon>Preaxostyla</taxon>
        <taxon>Oxymonadida</taxon>
        <taxon>Streblomastigidae</taxon>
        <taxon>Streblomastix</taxon>
    </lineage>
</organism>
<dbReference type="GO" id="GO:0005829">
    <property type="term" value="C:cytosol"/>
    <property type="evidence" value="ECO:0007669"/>
    <property type="project" value="TreeGrafter"/>
</dbReference>
<feature type="coiled-coil region" evidence="2">
    <location>
        <begin position="71"/>
        <end position="98"/>
    </location>
</feature>
<reference evidence="3 4" key="1">
    <citation type="submission" date="2019-03" db="EMBL/GenBank/DDBJ databases">
        <title>Single cell metagenomics reveals metabolic interactions within the superorganism composed of flagellate Streblomastix strix and complex community of Bacteroidetes bacteria on its surface.</title>
        <authorList>
            <person name="Treitli S.C."/>
            <person name="Kolisko M."/>
            <person name="Husnik F."/>
            <person name="Keeling P."/>
            <person name="Hampl V."/>
        </authorList>
    </citation>
    <scope>NUCLEOTIDE SEQUENCE [LARGE SCALE GENOMIC DNA]</scope>
    <source>
        <strain evidence="3">ST1C</strain>
    </source>
</reference>
<dbReference type="SUPFAM" id="SSF82185">
    <property type="entry name" value="Histone H3 K4-specific methyltransferase SET7/9 N-terminal domain"/>
    <property type="match status" value="1"/>
</dbReference>
<evidence type="ECO:0000313" key="4">
    <source>
        <dbReference type="Proteomes" id="UP000324800"/>
    </source>
</evidence>
<gene>
    <name evidence="3" type="ORF">EZS28_022639</name>
</gene>
<dbReference type="AlphaFoldDB" id="A0A5J4VGZ6"/>